<accession>A0A9X9QZI7</accession>
<dbReference type="AlphaFoldDB" id="A0A9X9QZI7"/>
<proteinExistence type="predicted"/>
<keyword evidence="2" id="KW-1185">Reference proteome</keyword>
<name>A0A9X9QZI7_NEISU</name>
<dbReference type="RefSeq" id="WP_204788867.1">
    <property type="nucleotide sequence ID" value="NZ_CABFLZ010000049.1"/>
</dbReference>
<organism evidence="1 2">
    <name type="scientific">Neisseria subflava</name>
    <dbReference type="NCBI Taxonomy" id="28449"/>
    <lineage>
        <taxon>Bacteria</taxon>
        <taxon>Pseudomonadati</taxon>
        <taxon>Pseudomonadota</taxon>
        <taxon>Betaproteobacteria</taxon>
        <taxon>Neisseriales</taxon>
        <taxon>Neisseriaceae</taxon>
        <taxon>Neisseria</taxon>
    </lineage>
</organism>
<protein>
    <recommendedName>
        <fullName evidence="3">HK97 gp10 family phage protein</fullName>
    </recommendedName>
</protein>
<evidence type="ECO:0000313" key="1">
    <source>
        <dbReference type="EMBL" id="VTY10164.1"/>
    </source>
</evidence>
<comment type="caution">
    <text evidence="1">The sequence shown here is derived from an EMBL/GenBank/DDBJ whole genome shotgun (WGS) entry which is preliminary data.</text>
</comment>
<gene>
    <name evidence="1" type="ORF">ONOEEDHL_01164</name>
</gene>
<dbReference type="EMBL" id="CABFLZ010000049">
    <property type="protein sequence ID" value="VTY10164.1"/>
    <property type="molecule type" value="Genomic_DNA"/>
</dbReference>
<sequence>MLNVEFIGGDAIMAVLKAYSDGVQSAVEKSIGRSVLKLQREVMQNRLSGQVLNVRTGNLRRSIHQQVTSSGGLVVGEVNTNVRYGVAHEYGFAGTVNVKASMRQVRQAFGRPLKSPRYVQIRAHTRNVKLPERSFLRSALRDMKPGIEADLQKSIERALR</sequence>
<evidence type="ECO:0000313" key="2">
    <source>
        <dbReference type="Proteomes" id="UP000626795"/>
    </source>
</evidence>
<evidence type="ECO:0008006" key="3">
    <source>
        <dbReference type="Google" id="ProtNLM"/>
    </source>
</evidence>
<dbReference type="Proteomes" id="UP000626795">
    <property type="component" value="Unassembled WGS sequence"/>
</dbReference>
<reference evidence="1" key="1">
    <citation type="submission" date="2019-05" db="EMBL/GenBank/DDBJ databases">
        <authorList>
            <person name="Hibberd M."/>
        </authorList>
    </citation>
    <scope>NUCLEOTIDE SEQUENCE</scope>
    <source>
        <strain evidence="1">Neisseria_subflava_BgEED23</strain>
    </source>
</reference>